<keyword evidence="2" id="KW-1185">Reference proteome</keyword>
<dbReference type="OrthoDB" id="1801651at2"/>
<dbReference type="AlphaFoldDB" id="A0A1I2XBY7"/>
<protein>
    <submittedName>
        <fullName evidence="1">Uncharacterized protein</fullName>
    </submittedName>
</protein>
<name>A0A1I2XBY7_9FIRM</name>
<reference evidence="2" key="1">
    <citation type="submission" date="2016-10" db="EMBL/GenBank/DDBJ databases">
        <authorList>
            <person name="Varghese N."/>
            <person name="Submissions S."/>
        </authorList>
    </citation>
    <scope>NUCLEOTIDE SEQUENCE [LARGE SCALE GENOMIC DNA]</scope>
    <source>
        <strain evidence="2">DSM 17038</strain>
    </source>
</reference>
<evidence type="ECO:0000313" key="1">
    <source>
        <dbReference type="EMBL" id="SFH10557.1"/>
    </source>
</evidence>
<dbReference type="RefSeq" id="WP_092473448.1">
    <property type="nucleotide sequence ID" value="NZ_FOOX01000016.1"/>
</dbReference>
<dbReference type="EMBL" id="FOOX01000016">
    <property type="protein sequence ID" value="SFH10557.1"/>
    <property type="molecule type" value="Genomic_DNA"/>
</dbReference>
<proteinExistence type="predicted"/>
<accession>A0A1I2XBY7</accession>
<dbReference type="Proteomes" id="UP000199337">
    <property type="component" value="Unassembled WGS sequence"/>
</dbReference>
<organism evidence="1 2">
    <name type="scientific">Desulfotruncus arcticus DSM 17038</name>
    <dbReference type="NCBI Taxonomy" id="1121424"/>
    <lineage>
        <taxon>Bacteria</taxon>
        <taxon>Bacillati</taxon>
        <taxon>Bacillota</taxon>
        <taxon>Clostridia</taxon>
        <taxon>Eubacteriales</taxon>
        <taxon>Desulfallaceae</taxon>
        <taxon>Desulfotruncus</taxon>
    </lineage>
</organism>
<gene>
    <name evidence="1" type="ORF">SAMN05660649_03888</name>
</gene>
<sequence length="102" mass="12089">MFFSEIEMQKIIKKGYKNITLEEEIAFNILNFIHCIYLNKQDFYSEPFDSQLFGNLEMTFKKNACCLIGHCRAIIKNQNRTIDYLFTENGFELMKDVIKGQN</sequence>
<evidence type="ECO:0000313" key="2">
    <source>
        <dbReference type="Proteomes" id="UP000199337"/>
    </source>
</evidence>